<dbReference type="Proteomes" id="UP001156641">
    <property type="component" value="Unassembled WGS sequence"/>
</dbReference>
<accession>A0ABQ6AAT2</accession>
<keyword evidence="2" id="KW-1185">Reference proteome</keyword>
<organism evidence="1 2">
    <name type="scientific">Acidocella aquatica</name>
    <dbReference type="NCBI Taxonomy" id="1922313"/>
    <lineage>
        <taxon>Bacteria</taxon>
        <taxon>Pseudomonadati</taxon>
        <taxon>Pseudomonadota</taxon>
        <taxon>Alphaproteobacteria</taxon>
        <taxon>Acetobacterales</taxon>
        <taxon>Acidocellaceae</taxon>
        <taxon>Acidocella</taxon>
    </lineage>
</organism>
<evidence type="ECO:0000313" key="2">
    <source>
        <dbReference type="Proteomes" id="UP001156641"/>
    </source>
</evidence>
<gene>
    <name evidence="1" type="ORF">GCM10010909_32010</name>
</gene>
<evidence type="ECO:0000313" key="1">
    <source>
        <dbReference type="EMBL" id="GLR68520.1"/>
    </source>
</evidence>
<reference evidence="2" key="1">
    <citation type="journal article" date="2019" name="Int. J. Syst. Evol. Microbiol.">
        <title>The Global Catalogue of Microorganisms (GCM) 10K type strain sequencing project: providing services to taxonomists for standard genome sequencing and annotation.</title>
        <authorList>
            <consortium name="The Broad Institute Genomics Platform"/>
            <consortium name="The Broad Institute Genome Sequencing Center for Infectious Disease"/>
            <person name="Wu L."/>
            <person name="Ma J."/>
        </authorList>
    </citation>
    <scope>NUCLEOTIDE SEQUENCE [LARGE SCALE GENOMIC DNA]</scope>
    <source>
        <strain evidence="2">NBRC 112502</strain>
    </source>
</reference>
<name>A0ABQ6AAT2_9PROT</name>
<proteinExistence type="predicted"/>
<comment type="caution">
    <text evidence="1">The sequence shown here is derived from an EMBL/GenBank/DDBJ whole genome shotgun (WGS) entry which is preliminary data.</text>
</comment>
<dbReference type="EMBL" id="BSOS01000090">
    <property type="protein sequence ID" value="GLR68520.1"/>
    <property type="molecule type" value="Genomic_DNA"/>
</dbReference>
<protein>
    <submittedName>
        <fullName evidence="1">Uncharacterized protein</fullName>
    </submittedName>
</protein>
<sequence>MASSAITTPSCTTPRATKIAARQPAFTRAAFSQPRSLILALQTPPQAWVVAAIETLRASGPKIISTINNTATLPATRVSA</sequence>